<keyword evidence="6" id="KW-0808">Transferase</keyword>
<feature type="transmembrane region" description="Helical" evidence="13">
    <location>
        <begin position="164"/>
        <end position="183"/>
    </location>
</feature>
<dbReference type="Pfam" id="PF02518">
    <property type="entry name" value="HATPase_c"/>
    <property type="match status" value="1"/>
</dbReference>
<evidence type="ECO:0000256" key="11">
    <source>
        <dbReference type="ARBA" id="ARBA00023136"/>
    </source>
</evidence>
<protein>
    <recommendedName>
        <fullName evidence="4">histidine kinase</fullName>
        <ecNumber evidence="4">2.7.13.3</ecNumber>
    </recommendedName>
</protein>
<feature type="transmembrane region" description="Helical" evidence="13">
    <location>
        <begin position="440"/>
        <end position="459"/>
    </location>
</feature>
<dbReference type="SUPFAM" id="SSF47384">
    <property type="entry name" value="Homodimeric domain of signal transducing histidine kinase"/>
    <property type="match status" value="1"/>
</dbReference>
<dbReference type="SMART" id="SM00387">
    <property type="entry name" value="HATPase_c"/>
    <property type="match status" value="1"/>
</dbReference>
<evidence type="ECO:0000256" key="1">
    <source>
        <dbReference type="ARBA" id="ARBA00000085"/>
    </source>
</evidence>
<feature type="transmembrane region" description="Helical" evidence="13">
    <location>
        <begin position="406"/>
        <end position="433"/>
    </location>
</feature>
<dbReference type="GO" id="GO:0022857">
    <property type="term" value="F:transmembrane transporter activity"/>
    <property type="evidence" value="ECO:0007669"/>
    <property type="project" value="InterPro"/>
</dbReference>
<comment type="subcellular location">
    <subcellularLocation>
        <location evidence="2">Membrane</location>
        <topology evidence="2">Multi-pass membrane protein</topology>
    </subcellularLocation>
</comment>
<dbReference type="InterPro" id="IPR003594">
    <property type="entry name" value="HATPase_dom"/>
</dbReference>
<gene>
    <name evidence="15" type="ORF">DRV85_17825</name>
</gene>
<dbReference type="PROSITE" id="PS50283">
    <property type="entry name" value="NA_SOLUT_SYMP_3"/>
    <property type="match status" value="1"/>
</dbReference>
<evidence type="ECO:0000256" key="6">
    <source>
        <dbReference type="ARBA" id="ARBA00022679"/>
    </source>
</evidence>
<evidence type="ECO:0000256" key="10">
    <source>
        <dbReference type="ARBA" id="ARBA00023012"/>
    </source>
</evidence>
<evidence type="ECO:0000256" key="3">
    <source>
        <dbReference type="ARBA" id="ARBA00006434"/>
    </source>
</evidence>
<dbReference type="InterPro" id="IPR003661">
    <property type="entry name" value="HisK_dim/P_dom"/>
</dbReference>
<dbReference type="AlphaFoldDB" id="A0A365U457"/>
<dbReference type="FunFam" id="1.10.287.130:FF:000001">
    <property type="entry name" value="Two-component sensor histidine kinase"/>
    <property type="match status" value="1"/>
</dbReference>
<dbReference type="PRINTS" id="PR00344">
    <property type="entry name" value="BCTRLSENSOR"/>
</dbReference>
<dbReference type="InterPro" id="IPR001734">
    <property type="entry name" value="Na/solute_symporter"/>
</dbReference>
<dbReference type="InterPro" id="IPR050736">
    <property type="entry name" value="Sensor_HK_Regulatory"/>
</dbReference>
<dbReference type="Gene3D" id="1.20.1730.10">
    <property type="entry name" value="Sodium/glucose cotransporter"/>
    <property type="match status" value="1"/>
</dbReference>
<reference evidence="15 16" key="1">
    <citation type="submission" date="2018-07" db="EMBL/GenBank/DDBJ databases">
        <title>Rhodosalinus sp. strain E84T genomic sequence and assembly.</title>
        <authorList>
            <person name="Liu Z.-W."/>
            <person name="Lu D.-C."/>
        </authorList>
    </citation>
    <scope>NUCLEOTIDE SEQUENCE [LARGE SCALE GENOMIC DNA]</scope>
    <source>
        <strain evidence="15 16">E84</strain>
    </source>
</reference>
<evidence type="ECO:0000256" key="9">
    <source>
        <dbReference type="ARBA" id="ARBA00022989"/>
    </source>
</evidence>
<dbReference type="Proteomes" id="UP000253370">
    <property type="component" value="Unassembled WGS sequence"/>
</dbReference>
<feature type="transmembrane region" description="Helical" evidence="13">
    <location>
        <begin position="327"/>
        <end position="359"/>
    </location>
</feature>
<dbReference type="PANTHER" id="PTHR43711:SF26">
    <property type="entry name" value="SENSOR HISTIDINE KINASE RCSC"/>
    <property type="match status" value="1"/>
</dbReference>
<feature type="transmembrane region" description="Helical" evidence="13">
    <location>
        <begin position="283"/>
        <end position="307"/>
    </location>
</feature>
<feature type="transmembrane region" description="Helical" evidence="13">
    <location>
        <begin position="204"/>
        <end position="225"/>
    </location>
</feature>
<evidence type="ECO:0000256" key="2">
    <source>
        <dbReference type="ARBA" id="ARBA00004141"/>
    </source>
</evidence>
<evidence type="ECO:0000313" key="15">
    <source>
        <dbReference type="EMBL" id="RBI82886.1"/>
    </source>
</evidence>
<proteinExistence type="inferred from homology"/>
<feature type="transmembrane region" description="Helical" evidence="13">
    <location>
        <begin position="116"/>
        <end position="135"/>
    </location>
</feature>
<evidence type="ECO:0000256" key="4">
    <source>
        <dbReference type="ARBA" id="ARBA00012438"/>
    </source>
</evidence>
<dbReference type="GO" id="GO:0016020">
    <property type="term" value="C:membrane"/>
    <property type="evidence" value="ECO:0007669"/>
    <property type="project" value="UniProtKB-SubCell"/>
</dbReference>
<dbReference type="InterPro" id="IPR005467">
    <property type="entry name" value="His_kinase_dom"/>
</dbReference>
<dbReference type="SMART" id="SM00388">
    <property type="entry name" value="HisKA"/>
    <property type="match status" value="1"/>
</dbReference>
<keyword evidence="5" id="KW-0597">Phosphoprotein</keyword>
<dbReference type="InterPro" id="IPR038377">
    <property type="entry name" value="Na/Glc_symporter_sf"/>
</dbReference>
<feature type="transmembrane region" description="Helical" evidence="13">
    <location>
        <begin position="70"/>
        <end position="88"/>
    </location>
</feature>
<dbReference type="InterPro" id="IPR036890">
    <property type="entry name" value="HATPase_C_sf"/>
</dbReference>
<keyword evidence="16" id="KW-1185">Reference proteome</keyword>
<dbReference type="CDD" id="cd10322">
    <property type="entry name" value="SLC5sbd"/>
    <property type="match status" value="1"/>
</dbReference>
<dbReference type="SUPFAM" id="SSF55874">
    <property type="entry name" value="ATPase domain of HSP90 chaperone/DNA topoisomerase II/histidine kinase"/>
    <property type="match status" value="1"/>
</dbReference>
<dbReference type="PANTHER" id="PTHR43711">
    <property type="entry name" value="TWO-COMPONENT HISTIDINE KINASE"/>
    <property type="match status" value="1"/>
</dbReference>
<name>A0A365U457_9RHOB</name>
<dbReference type="Gene3D" id="1.10.287.130">
    <property type="match status" value="1"/>
</dbReference>
<evidence type="ECO:0000259" key="14">
    <source>
        <dbReference type="PROSITE" id="PS50109"/>
    </source>
</evidence>
<evidence type="ECO:0000256" key="7">
    <source>
        <dbReference type="ARBA" id="ARBA00022692"/>
    </source>
</evidence>
<keyword evidence="11 13" id="KW-0472">Membrane</keyword>
<sequence>MVSLNLLAVICFGYVAFLFAVAFAAERAAAAGRTAWLRSPWVYTLSLSIYCTAWTFYGAVGYAARSGLEFLTIYLGPTLVMVGWWWGLNKLVHIGRTQRITSIADLISSRYGKSSLLAAGVTVLAVVGTTPYIALQLQSVTLSVAAFAQPDPAQPVPADPSATAVWVAVGLAIFTVIFGTRNLDANERHHGVVMAIAVEAVVKLFALLAVGVFVVWGIAGGAGAIVERIQASPELSAWRIDGARWAGLTFLAAAAFLCLPRMFQVMVVELEDERHLRTASWAFPLYVFLISLFVVPIAVVGLEALPAGANPDLFVLTVPLAFGQEGLAFLAFLGGFSAATSMVIVAAIALSTMVSNHIVMPIWLRLTRRGASVSGDVRHVVMLARRLSIAGVVFLGYLYYRLSGGGAALAAIGLIAFAGIAQVLPAMIGGLFWRGATRNGAMAGIAGGFALWLYTLFLPSFGPDVVLPAALMAEGPFGIGWLRPYALFGIEGLDPLIHSVLWSLSINTVLFLAVSLASFPEPLERLQGAQFVSALGTPGGARSWQGGAVQTEDLMVMAQRILGPSEAQALFRREAARQGLGGYLPEASPEFLEVLERELSGSVGAATAHAMLAQMVGGMQVSVQDLLAVADETAQIMEYSARLEAQQEELTRTARQLREANEKLTRLSVQKDAFLSQISHELRTPMTSIRAFSEILREMGKDGPFDPDDQARYASIIHDEAIRLTRLLDDLLDLSVLENGQVSLNIREGTLSDLIDHAVATAAAGEDGPDLRIRRDRGAERLPLVTDLDRLSQVFINLIANARKYCLSEAPQLTIRAGGGGAWITVDFIDNGQGIPREQQDMIFEKFARIGDQEAGGAGLGLAICREIMARLGGTIAYLPGQGGAAFRVRLPARAALAAQ</sequence>
<keyword evidence="9 13" id="KW-1133">Transmembrane helix</keyword>
<feature type="coiled-coil region" evidence="12">
    <location>
        <begin position="629"/>
        <end position="677"/>
    </location>
</feature>
<dbReference type="InterPro" id="IPR036097">
    <property type="entry name" value="HisK_dim/P_sf"/>
</dbReference>
<dbReference type="GO" id="GO:0000155">
    <property type="term" value="F:phosphorelay sensor kinase activity"/>
    <property type="evidence" value="ECO:0007669"/>
    <property type="project" value="InterPro"/>
</dbReference>
<feature type="transmembrane region" description="Helical" evidence="13">
    <location>
        <begin position="6"/>
        <end position="29"/>
    </location>
</feature>
<dbReference type="EMBL" id="QNTQ01000026">
    <property type="protein sequence ID" value="RBI82886.1"/>
    <property type="molecule type" value="Genomic_DNA"/>
</dbReference>
<dbReference type="CDD" id="cd00082">
    <property type="entry name" value="HisKA"/>
    <property type="match status" value="1"/>
</dbReference>
<evidence type="ECO:0000256" key="12">
    <source>
        <dbReference type="SAM" id="Coils"/>
    </source>
</evidence>
<dbReference type="RefSeq" id="WP_113290825.1">
    <property type="nucleotide sequence ID" value="NZ_QNTQ01000026.1"/>
</dbReference>
<dbReference type="Pfam" id="PF00512">
    <property type="entry name" value="HisKA"/>
    <property type="match status" value="1"/>
</dbReference>
<comment type="similarity">
    <text evidence="3">Belongs to the sodium:solute symporter (SSF) (TC 2.A.21) family.</text>
</comment>
<keyword evidence="7 13" id="KW-0812">Transmembrane</keyword>
<feature type="domain" description="Histidine kinase" evidence="14">
    <location>
        <begin position="677"/>
        <end position="895"/>
    </location>
</feature>
<comment type="caution">
    <text evidence="15">The sequence shown here is derived from an EMBL/GenBank/DDBJ whole genome shotgun (WGS) entry which is preliminary data.</text>
</comment>
<keyword evidence="12" id="KW-0175">Coiled coil</keyword>
<feature type="transmembrane region" description="Helical" evidence="13">
    <location>
        <begin position="380"/>
        <end position="400"/>
    </location>
</feature>
<dbReference type="EC" id="2.7.13.3" evidence="4"/>
<evidence type="ECO:0000256" key="8">
    <source>
        <dbReference type="ARBA" id="ARBA00022777"/>
    </source>
</evidence>
<dbReference type="InterPro" id="IPR004358">
    <property type="entry name" value="Sig_transdc_His_kin-like_C"/>
</dbReference>
<evidence type="ECO:0000256" key="5">
    <source>
        <dbReference type="ARBA" id="ARBA00022553"/>
    </source>
</evidence>
<accession>A0A365U457</accession>
<feature type="transmembrane region" description="Helical" evidence="13">
    <location>
        <begin position="41"/>
        <end position="64"/>
    </location>
</feature>
<keyword evidence="8" id="KW-0418">Kinase</keyword>
<dbReference type="Gene3D" id="3.30.565.10">
    <property type="entry name" value="Histidine kinase-like ATPase, C-terminal domain"/>
    <property type="match status" value="1"/>
</dbReference>
<organism evidence="15 16">
    <name type="scientific">Rhodosalinus halophilus</name>
    <dbReference type="NCBI Taxonomy" id="2259333"/>
    <lineage>
        <taxon>Bacteria</taxon>
        <taxon>Pseudomonadati</taxon>
        <taxon>Pseudomonadota</taxon>
        <taxon>Alphaproteobacteria</taxon>
        <taxon>Rhodobacterales</taxon>
        <taxon>Paracoccaceae</taxon>
        <taxon>Rhodosalinus</taxon>
    </lineage>
</organism>
<dbReference type="OrthoDB" id="9764438at2"/>
<comment type="catalytic activity">
    <reaction evidence="1">
        <text>ATP + protein L-histidine = ADP + protein N-phospho-L-histidine.</text>
        <dbReference type="EC" id="2.7.13.3"/>
    </reaction>
</comment>
<evidence type="ECO:0000256" key="13">
    <source>
        <dbReference type="SAM" id="Phobius"/>
    </source>
</evidence>
<keyword evidence="10" id="KW-0902">Two-component regulatory system</keyword>
<dbReference type="PROSITE" id="PS50109">
    <property type="entry name" value="HIS_KIN"/>
    <property type="match status" value="1"/>
</dbReference>
<feature type="transmembrane region" description="Helical" evidence="13">
    <location>
        <begin position="245"/>
        <end position="263"/>
    </location>
</feature>
<dbReference type="CDD" id="cd00075">
    <property type="entry name" value="HATPase"/>
    <property type="match status" value="1"/>
</dbReference>
<evidence type="ECO:0000313" key="16">
    <source>
        <dbReference type="Proteomes" id="UP000253370"/>
    </source>
</evidence>